<name>A0ABV8PRK4_9FLAO</name>
<protein>
    <submittedName>
        <fullName evidence="15">TonB-dependent receptor domain-containing protein</fullName>
    </submittedName>
</protein>
<feature type="chain" id="PRO_5045062385" evidence="12">
    <location>
        <begin position="20"/>
        <end position="725"/>
    </location>
</feature>
<dbReference type="PANTHER" id="PTHR30069">
    <property type="entry name" value="TONB-DEPENDENT OUTER MEMBRANE RECEPTOR"/>
    <property type="match status" value="1"/>
</dbReference>
<dbReference type="Pfam" id="PF00593">
    <property type="entry name" value="TonB_dep_Rec_b-barrel"/>
    <property type="match status" value="1"/>
</dbReference>
<dbReference type="InterPro" id="IPR012910">
    <property type="entry name" value="Plug_dom"/>
</dbReference>
<dbReference type="Pfam" id="PF07715">
    <property type="entry name" value="Plug"/>
    <property type="match status" value="1"/>
</dbReference>
<reference evidence="16" key="1">
    <citation type="journal article" date="2019" name="Int. J. Syst. Evol. Microbiol.">
        <title>The Global Catalogue of Microorganisms (GCM) 10K type strain sequencing project: providing services to taxonomists for standard genome sequencing and annotation.</title>
        <authorList>
            <consortium name="The Broad Institute Genomics Platform"/>
            <consortium name="The Broad Institute Genome Sequencing Center for Infectious Disease"/>
            <person name="Wu L."/>
            <person name="Ma J."/>
        </authorList>
    </citation>
    <scope>NUCLEOTIDE SEQUENCE [LARGE SCALE GENOMIC DNA]</scope>
    <source>
        <strain evidence="16">CGMCC 1.15774</strain>
    </source>
</reference>
<evidence type="ECO:0000256" key="7">
    <source>
        <dbReference type="ARBA" id="ARBA00023136"/>
    </source>
</evidence>
<evidence type="ECO:0000256" key="8">
    <source>
        <dbReference type="ARBA" id="ARBA00023170"/>
    </source>
</evidence>
<proteinExistence type="inferred from homology"/>
<evidence type="ECO:0000313" key="15">
    <source>
        <dbReference type="EMBL" id="MFC4221325.1"/>
    </source>
</evidence>
<keyword evidence="6 11" id="KW-0798">TonB box</keyword>
<evidence type="ECO:0000256" key="2">
    <source>
        <dbReference type="ARBA" id="ARBA00022448"/>
    </source>
</evidence>
<dbReference type="RefSeq" id="WP_379765865.1">
    <property type="nucleotide sequence ID" value="NZ_JBHSCL010000009.1"/>
</dbReference>
<evidence type="ECO:0000256" key="12">
    <source>
        <dbReference type="SAM" id="SignalP"/>
    </source>
</evidence>
<evidence type="ECO:0000313" key="16">
    <source>
        <dbReference type="Proteomes" id="UP001595841"/>
    </source>
</evidence>
<comment type="similarity">
    <text evidence="10 11">Belongs to the TonB-dependent receptor family.</text>
</comment>
<comment type="caution">
    <text evidence="15">The sequence shown here is derived from an EMBL/GenBank/DDBJ whole genome shotgun (WGS) entry which is preliminary data.</text>
</comment>
<evidence type="ECO:0000256" key="11">
    <source>
        <dbReference type="RuleBase" id="RU003357"/>
    </source>
</evidence>
<evidence type="ECO:0000256" key="1">
    <source>
        <dbReference type="ARBA" id="ARBA00004571"/>
    </source>
</evidence>
<dbReference type="InterPro" id="IPR039426">
    <property type="entry name" value="TonB-dep_rcpt-like"/>
</dbReference>
<dbReference type="Proteomes" id="UP001595841">
    <property type="component" value="Unassembled WGS sequence"/>
</dbReference>
<accession>A0ABV8PRK4</accession>
<organism evidence="15 16">
    <name type="scientific">Flagellimonas marina</name>
    <dbReference type="NCBI Taxonomy" id="1775168"/>
    <lineage>
        <taxon>Bacteria</taxon>
        <taxon>Pseudomonadati</taxon>
        <taxon>Bacteroidota</taxon>
        <taxon>Flavobacteriia</taxon>
        <taxon>Flavobacteriales</taxon>
        <taxon>Flavobacteriaceae</taxon>
        <taxon>Flagellimonas</taxon>
    </lineage>
</organism>
<dbReference type="PROSITE" id="PS52016">
    <property type="entry name" value="TONB_DEPENDENT_REC_3"/>
    <property type="match status" value="1"/>
</dbReference>
<dbReference type="SUPFAM" id="SSF49464">
    <property type="entry name" value="Carboxypeptidase regulatory domain-like"/>
    <property type="match status" value="1"/>
</dbReference>
<feature type="domain" description="TonB-dependent receptor-like beta-barrel" evidence="13">
    <location>
        <begin position="336"/>
        <end position="683"/>
    </location>
</feature>
<evidence type="ECO:0000256" key="4">
    <source>
        <dbReference type="ARBA" id="ARBA00022692"/>
    </source>
</evidence>
<sequence length="725" mass="81197">MKLRLFVVLSLLGMVSVLAQNTLDLVVKDSLSGEPLIGVTAVLASLDKGAISNEKGEIHIDNIPNGTFQLRLSYVGYAAVERELDFPLEETIQGQTFFLFPQTEEMEEVTLVSTRSSRTIEDIPTRVEVIAGEELSEKGNMKPGDIRMLLNESTGIRTQQTSATSYNSSIRIQGLDGKYTQLLRDGFPLFSGFASGLSLMQIAPLDLKQVEVIKGSSSTLYGGGAIAGLVNLISKIPEDEPELSFMANGTSALGLDLSGFYSEKFNKVGTTVFASYNLGTPYDPADIGLTAIPEFDRFTLNPKLYWYLNEHTELLLGINAIWEDRLGGNMDYVKGDAVADPYFESNETERLSTQLGFKHAFNDQNRLEVKNSFSFYDRTIQIPDFSFSGYQRSSFSEINFSTTSEDEVEWVFGANLWTEYFNDTRENQTEALDQSYQIIGLFAQNVWSIDETFSVETGFRADFHSDYGAMALPRLSVLFEPTSALTFRLGGGMGYKTPTVFTEDAERLQFRNVLPINTDEADLERSLGGNFDVNYRWVPMPGMTMSINTLLFYTKIDDPMTLVPDGNGFYAFQQYGGYVDTRGAEVNLKIKYGDFKLFTGYTHANVKQHENGTVSDFPLVAKHRLNNVLMFEKEDNLWVGLEAYYYSPQQLGSGETGQSYWIVGLMSEKKLGEKFSIFLNFENFLDTRQTRFGTIYTGNISDPQFLDIYAPVDGFVINGGFKIKI</sequence>
<dbReference type="Gene3D" id="2.170.130.10">
    <property type="entry name" value="TonB-dependent receptor, plug domain"/>
    <property type="match status" value="1"/>
</dbReference>
<dbReference type="EMBL" id="JBHSCL010000009">
    <property type="protein sequence ID" value="MFC4221325.1"/>
    <property type="molecule type" value="Genomic_DNA"/>
</dbReference>
<keyword evidence="2 10" id="KW-0813">Transport</keyword>
<gene>
    <name evidence="15" type="ORF">ACFOWS_14325</name>
</gene>
<evidence type="ECO:0000256" key="10">
    <source>
        <dbReference type="PROSITE-ProRule" id="PRU01360"/>
    </source>
</evidence>
<keyword evidence="5 12" id="KW-0732">Signal</keyword>
<evidence type="ECO:0000256" key="5">
    <source>
        <dbReference type="ARBA" id="ARBA00022729"/>
    </source>
</evidence>
<feature type="signal peptide" evidence="12">
    <location>
        <begin position="1"/>
        <end position="19"/>
    </location>
</feature>
<dbReference type="Pfam" id="PF13715">
    <property type="entry name" value="CarbopepD_reg_2"/>
    <property type="match status" value="1"/>
</dbReference>
<dbReference type="Gene3D" id="2.40.170.20">
    <property type="entry name" value="TonB-dependent receptor, beta-barrel domain"/>
    <property type="match status" value="1"/>
</dbReference>
<evidence type="ECO:0000256" key="3">
    <source>
        <dbReference type="ARBA" id="ARBA00022452"/>
    </source>
</evidence>
<keyword evidence="8 15" id="KW-0675">Receptor</keyword>
<evidence type="ECO:0000259" key="14">
    <source>
        <dbReference type="Pfam" id="PF07715"/>
    </source>
</evidence>
<comment type="subcellular location">
    <subcellularLocation>
        <location evidence="1 10">Cell outer membrane</location>
        <topology evidence="1 10">Multi-pass membrane protein</topology>
    </subcellularLocation>
</comment>
<dbReference type="InterPro" id="IPR036942">
    <property type="entry name" value="Beta-barrel_TonB_sf"/>
</dbReference>
<keyword evidence="3 10" id="KW-1134">Transmembrane beta strand</keyword>
<dbReference type="InterPro" id="IPR037066">
    <property type="entry name" value="Plug_dom_sf"/>
</dbReference>
<evidence type="ECO:0000256" key="9">
    <source>
        <dbReference type="ARBA" id="ARBA00023237"/>
    </source>
</evidence>
<keyword evidence="4 10" id="KW-0812">Transmembrane</keyword>
<dbReference type="InterPro" id="IPR008969">
    <property type="entry name" value="CarboxyPept-like_regulatory"/>
</dbReference>
<dbReference type="PANTHER" id="PTHR30069:SF29">
    <property type="entry name" value="HEMOGLOBIN AND HEMOGLOBIN-HAPTOGLOBIN-BINDING PROTEIN 1-RELATED"/>
    <property type="match status" value="1"/>
</dbReference>
<keyword evidence="7 10" id="KW-0472">Membrane</keyword>
<evidence type="ECO:0000256" key="6">
    <source>
        <dbReference type="ARBA" id="ARBA00023077"/>
    </source>
</evidence>
<keyword evidence="9 10" id="KW-0998">Cell outer membrane</keyword>
<evidence type="ECO:0000259" key="13">
    <source>
        <dbReference type="Pfam" id="PF00593"/>
    </source>
</evidence>
<dbReference type="InterPro" id="IPR000531">
    <property type="entry name" value="Beta-barrel_TonB"/>
</dbReference>
<keyword evidence="16" id="KW-1185">Reference proteome</keyword>
<dbReference type="SUPFAM" id="SSF56935">
    <property type="entry name" value="Porins"/>
    <property type="match status" value="1"/>
</dbReference>
<feature type="domain" description="TonB-dependent receptor plug" evidence="14">
    <location>
        <begin position="120"/>
        <end position="228"/>
    </location>
</feature>